<name>A0A1G1ZC11_9BACT</name>
<evidence type="ECO:0008006" key="4">
    <source>
        <dbReference type="Google" id="ProtNLM"/>
    </source>
</evidence>
<dbReference type="EMBL" id="MHJB01000019">
    <property type="protein sequence ID" value="OGY61167.1"/>
    <property type="molecule type" value="Genomic_DNA"/>
</dbReference>
<evidence type="ECO:0000313" key="2">
    <source>
        <dbReference type="EMBL" id="OGY61167.1"/>
    </source>
</evidence>
<feature type="region of interest" description="Disordered" evidence="1">
    <location>
        <begin position="1"/>
        <end position="20"/>
    </location>
</feature>
<evidence type="ECO:0000256" key="1">
    <source>
        <dbReference type="SAM" id="MobiDB-lite"/>
    </source>
</evidence>
<gene>
    <name evidence="2" type="ORF">A3F99_00155</name>
</gene>
<dbReference type="STRING" id="1797693.A3F99_00155"/>
<sequence length="101" mass="11690">MKILTWTKHSKAKMRQHGLSESRVKRVINHPKRVEEGIADKTVALMQPAGTTKHPYEVWVMLQDTAKRRNIVSAWRYPGKTKSGEPLPPEILREFQSAPRF</sequence>
<accession>A0A1G1ZC11</accession>
<proteinExistence type="predicted"/>
<evidence type="ECO:0000313" key="3">
    <source>
        <dbReference type="Proteomes" id="UP000176571"/>
    </source>
</evidence>
<dbReference type="Pfam" id="PF14076">
    <property type="entry name" value="DUF4258"/>
    <property type="match status" value="1"/>
</dbReference>
<reference evidence="2 3" key="1">
    <citation type="journal article" date="2016" name="Nat. Commun.">
        <title>Thousands of microbial genomes shed light on interconnected biogeochemical processes in an aquifer system.</title>
        <authorList>
            <person name="Anantharaman K."/>
            <person name="Brown C.T."/>
            <person name="Hug L.A."/>
            <person name="Sharon I."/>
            <person name="Castelle C.J."/>
            <person name="Probst A.J."/>
            <person name="Thomas B.C."/>
            <person name="Singh A."/>
            <person name="Wilkins M.J."/>
            <person name="Karaoz U."/>
            <person name="Brodie E.L."/>
            <person name="Williams K.H."/>
            <person name="Hubbard S.S."/>
            <person name="Banfield J.F."/>
        </authorList>
    </citation>
    <scope>NUCLEOTIDE SEQUENCE [LARGE SCALE GENOMIC DNA]</scope>
</reference>
<protein>
    <recommendedName>
        <fullName evidence="4">DUF4258 domain-containing protein</fullName>
    </recommendedName>
</protein>
<comment type="caution">
    <text evidence="2">The sequence shown here is derived from an EMBL/GenBank/DDBJ whole genome shotgun (WGS) entry which is preliminary data.</text>
</comment>
<feature type="region of interest" description="Disordered" evidence="1">
    <location>
        <begin position="79"/>
        <end position="101"/>
    </location>
</feature>
<dbReference type="InterPro" id="IPR025354">
    <property type="entry name" value="DUF4258"/>
</dbReference>
<organism evidence="2 3">
    <name type="scientific">Candidatus Colwellbacteria bacterium RIFCSPLOWO2_12_FULL_43_11</name>
    <dbReference type="NCBI Taxonomy" id="1797693"/>
    <lineage>
        <taxon>Bacteria</taxon>
        <taxon>Candidatus Colwelliibacteriota</taxon>
    </lineage>
</organism>
<dbReference type="AlphaFoldDB" id="A0A1G1ZC11"/>
<dbReference type="Proteomes" id="UP000176571">
    <property type="component" value="Unassembled WGS sequence"/>
</dbReference>